<accession>A0A6H0XS23</accession>
<dbReference type="SUPFAM" id="SSF57850">
    <property type="entry name" value="RING/U-box"/>
    <property type="match status" value="1"/>
</dbReference>
<keyword evidence="2 4" id="KW-0863">Zinc-finger</keyword>
<dbReference type="GO" id="GO:0008270">
    <property type="term" value="F:zinc ion binding"/>
    <property type="evidence" value="ECO:0007669"/>
    <property type="project" value="UniProtKB-KW"/>
</dbReference>
<evidence type="ECO:0000259" key="5">
    <source>
        <dbReference type="PROSITE" id="PS50135"/>
    </source>
</evidence>
<dbReference type="InterPro" id="IPR000433">
    <property type="entry name" value="Znf_ZZ"/>
</dbReference>
<dbReference type="CDD" id="cd02340">
    <property type="entry name" value="ZZ_NBR1_like"/>
    <property type="match status" value="1"/>
</dbReference>
<dbReference type="SMART" id="SM00291">
    <property type="entry name" value="ZnF_ZZ"/>
    <property type="match status" value="1"/>
</dbReference>
<organism evidence="6 7">
    <name type="scientific">Peltaster fructicola</name>
    <dbReference type="NCBI Taxonomy" id="286661"/>
    <lineage>
        <taxon>Eukaryota</taxon>
        <taxon>Fungi</taxon>
        <taxon>Dikarya</taxon>
        <taxon>Ascomycota</taxon>
        <taxon>Pezizomycotina</taxon>
        <taxon>Dothideomycetes</taxon>
        <taxon>Dothideomycetes incertae sedis</taxon>
        <taxon>Peltaster</taxon>
    </lineage>
</organism>
<reference evidence="6 7" key="1">
    <citation type="journal article" date="2016" name="Sci. Rep.">
        <title>Peltaster fructicola genome reveals evolution from an invasive phytopathogen to an ectophytic parasite.</title>
        <authorList>
            <person name="Xu C."/>
            <person name="Chen H."/>
            <person name="Gleason M.L."/>
            <person name="Xu J.R."/>
            <person name="Liu H."/>
            <person name="Zhang R."/>
            <person name="Sun G."/>
        </authorList>
    </citation>
    <scope>NUCLEOTIDE SEQUENCE [LARGE SCALE GENOMIC DNA]</scope>
    <source>
        <strain evidence="6 7">LNHT1506</strain>
    </source>
</reference>
<evidence type="ECO:0000256" key="2">
    <source>
        <dbReference type="ARBA" id="ARBA00022771"/>
    </source>
</evidence>
<dbReference type="PANTHER" id="PTHR15090">
    <property type="entry name" value="SEQUESTOSOME 1-RELATED"/>
    <property type="match status" value="1"/>
</dbReference>
<keyword evidence="3" id="KW-0862">Zinc</keyword>
<evidence type="ECO:0000313" key="6">
    <source>
        <dbReference type="EMBL" id="QIW97512.1"/>
    </source>
</evidence>
<dbReference type="InterPro" id="IPR043145">
    <property type="entry name" value="Znf_ZZ_sf"/>
</dbReference>
<dbReference type="AlphaFoldDB" id="A0A6H0XS23"/>
<name>A0A6H0XS23_9PEZI</name>
<evidence type="ECO:0000313" key="7">
    <source>
        <dbReference type="Proteomes" id="UP000503462"/>
    </source>
</evidence>
<dbReference type="InterPro" id="IPR011992">
    <property type="entry name" value="EF-hand-dom_pair"/>
</dbReference>
<evidence type="ECO:0000256" key="1">
    <source>
        <dbReference type="ARBA" id="ARBA00022723"/>
    </source>
</evidence>
<gene>
    <name evidence="6" type="ORF">AMS68_003030</name>
</gene>
<keyword evidence="1" id="KW-0479">Metal-binding</keyword>
<protein>
    <recommendedName>
        <fullName evidence="5">ZZ-type domain-containing protein</fullName>
    </recommendedName>
</protein>
<dbReference type="PROSITE" id="PS50135">
    <property type="entry name" value="ZF_ZZ_2"/>
    <property type="match status" value="1"/>
</dbReference>
<dbReference type="Gene3D" id="1.10.238.10">
    <property type="entry name" value="EF-hand"/>
    <property type="match status" value="1"/>
</dbReference>
<sequence length="673" mass="76297">MPRIETIADTYQISSERAAQVYELLVTTVVKALLEACQHDDFEELLPAGSTFAVPCIHSLRDSLRNLSIVEVANVHALEIDVFLCVDDPALVHRIILESEQDGNRNSEEQSITTAEQLKGVLYYIAEEQAKRKAYQHRGIRCEECGETPICNVRWHCLNCVDFDLCSTCKALTAHQKNHIFAEIKIPVPILAQPLGALPLWYPGNDTAINGRLSAADRRRLAQLHDYDEPEIDALADQFVCLSDGYKENDPLHAYIGRDAFAKALSHERWRRRWQPNMLVERMFAFYTEGEGLIGFDRFVAGVAYLRGKHRFASLHQAIQGFDLEGDGLICRNHFVRLLQAKFDAHRLMVEEIAECEEAEHTRQVVPFRGNQPLGTFFHGNIPEGEATNDSGKVPDRFGDLVPEEGRQLILQDVFLSNGSTNALSASQQQLCSEEERTLLGLQTQAGEDRRHRQTSEALLWDEVEQSIHSTLDKLYKPFEKRLAEIIATKDERTLWRKEIQQILRERQAFSDQLKAASDLDPLMATADRHHRVEAKSLPSDELITLQQSLRESMLPTDTSSLQAMEADLESQSLQTLLARSGYDIMDEDETVSVISTPDPTMPQHRPNASGFQQPPSRSRLEYLAMLNSLEQHFTLRAGQVYLKTQEIESRARADDSKEIEGLIKSWLSWAAL</sequence>
<evidence type="ECO:0000256" key="3">
    <source>
        <dbReference type="ARBA" id="ARBA00022833"/>
    </source>
</evidence>
<dbReference type="InterPro" id="IPR052260">
    <property type="entry name" value="Autophagy_Rcpt_SigReg"/>
</dbReference>
<keyword evidence="7" id="KW-1185">Reference proteome</keyword>
<dbReference type="Proteomes" id="UP000503462">
    <property type="component" value="Chromosome 2"/>
</dbReference>
<dbReference type="Pfam" id="PF00569">
    <property type="entry name" value="ZZ"/>
    <property type="match status" value="1"/>
</dbReference>
<dbReference type="EMBL" id="CP051140">
    <property type="protein sequence ID" value="QIW97512.1"/>
    <property type="molecule type" value="Genomic_DNA"/>
</dbReference>
<dbReference type="OrthoDB" id="2122982at2759"/>
<feature type="domain" description="ZZ-type" evidence="5">
    <location>
        <begin position="137"/>
        <end position="189"/>
    </location>
</feature>
<proteinExistence type="predicted"/>
<dbReference type="SUPFAM" id="SSF47473">
    <property type="entry name" value="EF-hand"/>
    <property type="match status" value="1"/>
</dbReference>
<dbReference type="PROSITE" id="PS01357">
    <property type="entry name" value="ZF_ZZ_1"/>
    <property type="match status" value="1"/>
</dbReference>
<dbReference type="PANTHER" id="PTHR15090:SF8">
    <property type="entry name" value="ZZ-TYPE ZINC FINGER-CONTAINING PROTEIN"/>
    <property type="match status" value="1"/>
</dbReference>
<dbReference type="Gene3D" id="3.30.60.90">
    <property type="match status" value="1"/>
</dbReference>
<evidence type="ECO:0000256" key="4">
    <source>
        <dbReference type="PROSITE-ProRule" id="PRU00228"/>
    </source>
</evidence>